<gene>
    <name evidence="1" type="ORF">Tco_0954714</name>
</gene>
<dbReference type="Proteomes" id="UP001151760">
    <property type="component" value="Unassembled WGS sequence"/>
</dbReference>
<name>A0ABQ5E584_9ASTR</name>
<proteinExistence type="predicted"/>
<evidence type="ECO:0000313" key="2">
    <source>
        <dbReference type="Proteomes" id="UP001151760"/>
    </source>
</evidence>
<reference evidence="1" key="2">
    <citation type="submission" date="2022-01" db="EMBL/GenBank/DDBJ databases">
        <authorList>
            <person name="Yamashiro T."/>
            <person name="Shiraishi A."/>
            <person name="Satake H."/>
            <person name="Nakayama K."/>
        </authorList>
    </citation>
    <scope>NUCLEOTIDE SEQUENCE</scope>
</reference>
<reference evidence="1" key="1">
    <citation type="journal article" date="2022" name="Int. J. Mol. Sci.">
        <title>Draft Genome of Tanacetum Coccineum: Genomic Comparison of Closely Related Tanacetum-Family Plants.</title>
        <authorList>
            <person name="Yamashiro T."/>
            <person name="Shiraishi A."/>
            <person name="Nakayama K."/>
            <person name="Satake H."/>
        </authorList>
    </citation>
    <scope>NUCLEOTIDE SEQUENCE</scope>
</reference>
<keyword evidence="2" id="KW-1185">Reference proteome</keyword>
<sequence>MFPIMKHADVLNEYEYLCLERFPIHQAGNPVNEILLKWNQPDHKIFKDGVEEINKNGSTKAFPRLSKSRKVSWSKSGEYCGTCWDTHHVGDCGIELAGEIMSRHDIPLEIPSHSLKNADLFVSLTLIGCK</sequence>
<comment type="caution">
    <text evidence="1">The sequence shown here is derived from an EMBL/GenBank/DDBJ whole genome shotgun (WGS) entry which is preliminary data.</text>
</comment>
<dbReference type="EMBL" id="BQNB010015948">
    <property type="protein sequence ID" value="GJT45999.1"/>
    <property type="molecule type" value="Genomic_DNA"/>
</dbReference>
<organism evidence="1 2">
    <name type="scientific">Tanacetum coccineum</name>
    <dbReference type="NCBI Taxonomy" id="301880"/>
    <lineage>
        <taxon>Eukaryota</taxon>
        <taxon>Viridiplantae</taxon>
        <taxon>Streptophyta</taxon>
        <taxon>Embryophyta</taxon>
        <taxon>Tracheophyta</taxon>
        <taxon>Spermatophyta</taxon>
        <taxon>Magnoliopsida</taxon>
        <taxon>eudicotyledons</taxon>
        <taxon>Gunneridae</taxon>
        <taxon>Pentapetalae</taxon>
        <taxon>asterids</taxon>
        <taxon>campanulids</taxon>
        <taxon>Asterales</taxon>
        <taxon>Asteraceae</taxon>
        <taxon>Asteroideae</taxon>
        <taxon>Anthemideae</taxon>
        <taxon>Anthemidinae</taxon>
        <taxon>Tanacetum</taxon>
    </lineage>
</organism>
<protein>
    <submittedName>
        <fullName evidence="1">Uncharacterized protein</fullName>
    </submittedName>
</protein>
<evidence type="ECO:0000313" key="1">
    <source>
        <dbReference type="EMBL" id="GJT45999.1"/>
    </source>
</evidence>
<accession>A0ABQ5E584</accession>